<dbReference type="InterPro" id="IPR001381">
    <property type="entry name" value="DHquinase_I"/>
</dbReference>
<evidence type="ECO:0000256" key="1">
    <source>
        <dbReference type="ARBA" id="ARBA00001864"/>
    </source>
</evidence>
<keyword evidence="4" id="KW-0028">Amino-acid biosynthesis</keyword>
<comment type="catalytic activity">
    <reaction evidence="1 4">
        <text>3-dehydroquinate = 3-dehydroshikimate + H2O</text>
        <dbReference type="Rhea" id="RHEA:21096"/>
        <dbReference type="ChEBI" id="CHEBI:15377"/>
        <dbReference type="ChEBI" id="CHEBI:16630"/>
        <dbReference type="ChEBI" id="CHEBI:32364"/>
        <dbReference type="EC" id="4.2.1.10"/>
    </reaction>
</comment>
<sequence>MKTVTVKELVIGEGAPKIIVSLMANDLAGVKSEALAYRDAQFDILEWRVDHFRDLATDSSVPDALRAIRDALPHTPLLATFRRAEEGGEQAISLEAYLALNRRVIDSGLADMIDLELFIGDTQLQQMVEHAREKQVRVVMSNHDFEKTPPGEEIIRRLRKMQALGADIAKIAVMPQSKEDVLTLLAATLEMHQRYANRPIITMSMAKEGVISRLAGEVFGSAATFGAVKKASAPGQIAVDDLRAVLTILHNA</sequence>
<feature type="binding site" evidence="4">
    <location>
        <position position="82"/>
    </location>
    <ligand>
        <name>3-dehydroquinate</name>
        <dbReference type="ChEBI" id="CHEBI:32364"/>
    </ligand>
</feature>
<comment type="pathway">
    <text evidence="4">Metabolic intermediate biosynthesis; chorismate biosynthesis; chorismate from D-erythrose 4-phosphate and phosphoenolpyruvate: step 3/7.</text>
</comment>
<dbReference type="InterPro" id="IPR018508">
    <property type="entry name" value="3-dehydroquinate_DH_AS"/>
</dbReference>
<feature type="binding site" evidence="4">
    <location>
        <begin position="46"/>
        <end position="48"/>
    </location>
    <ligand>
        <name>3-dehydroquinate</name>
        <dbReference type="ChEBI" id="CHEBI:32364"/>
    </ligand>
</feature>
<proteinExistence type="inferred from homology"/>
<dbReference type="Pfam" id="PF01487">
    <property type="entry name" value="DHquinase_I"/>
    <property type="match status" value="1"/>
</dbReference>
<evidence type="ECO:0000256" key="2">
    <source>
        <dbReference type="ARBA" id="ARBA00023239"/>
    </source>
</evidence>
<dbReference type="OMA" id="ATMAMGE"/>
<feature type="binding site" evidence="4">
    <location>
        <position position="236"/>
    </location>
    <ligand>
        <name>3-dehydroquinate</name>
        <dbReference type="ChEBI" id="CHEBI:32364"/>
    </ligand>
</feature>
<dbReference type="GO" id="GO:0009423">
    <property type="term" value="P:chorismate biosynthetic process"/>
    <property type="evidence" value="ECO:0007669"/>
    <property type="project" value="UniProtKB-UniRule"/>
</dbReference>
<dbReference type="GO" id="GO:0008652">
    <property type="term" value="P:amino acid biosynthetic process"/>
    <property type="evidence" value="ECO:0007669"/>
    <property type="project" value="UniProtKB-KW"/>
</dbReference>
<comment type="function">
    <text evidence="4">Involved in the third step of the chorismate pathway, which leads to the biosynthesis of aromatic amino acids. Catalyzes the cis-dehydration of 3-dehydroquinate (DHQ) and introduces the first double bond of the aromatic ring to yield 3-dehydroshikimate.</text>
</comment>
<dbReference type="CDD" id="cd00502">
    <property type="entry name" value="DHQase_I"/>
    <property type="match status" value="1"/>
</dbReference>
<reference evidence="5" key="1">
    <citation type="submission" date="2019-03" db="EMBL/GenBank/DDBJ databases">
        <title>Complete genome sequence of enteropathogenic Citrobacter rodentium strain DBS100.</title>
        <authorList>
            <person name="Popov G."/>
            <person name="Fiebig A."/>
            <person name="Shideler S."/>
            <person name="Coombes B."/>
            <person name="Savchenko A."/>
        </authorList>
    </citation>
    <scope>NUCLEOTIDE SEQUENCE</scope>
    <source>
        <strain evidence="5">DBS100</strain>
    </source>
</reference>
<comment type="subunit">
    <text evidence="4">Homodimer.</text>
</comment>
<dbReference type="PANTHER" id="PTHR43699">
    <property type="entry name" value="3-DEHYDROQUINATE DEHYDRATASE"/>
    <property type="match status" value="1"/>
</dbReference>
<dbReference type="GO" id="GO:0009073">
    <property type="term" value="P:aromatic amino acid family biosynthetic process"/>
    <property type="evidence" value="ECO:0007669"/>
    <property type="project" value="UniProtKB-KW"/>
</dbReference>
<dbReference type="HAMAP" id="MF_00214">
    <property type="entry name" value="AroD"/>
    <property type="match status" value="1"/>
</dbReference>
<keyword evidence="2 4" id="KW-0456">Lyase</keyword>
<dbReference type="InterPro" id="IPR050146">
    <property type="entry name" value="Type-I_3-dehydroquinase"/>
</dbReference>
<feature type="active site" description="Schiff-base intermediate with substrate" evidence="4">
    <location>
        <position position="170"/>
    </location>
</feature>
<dbReference type="EMBL" id="CP038008">
    <property type="protein sequence ID" value="QBY27955.1"/>
    <property type="molecule type" value="Genomic_DNA"/>
</dbReference>
<dbReference type="EC" id="4.2.1.10" evidence="4"/>
<protein>
    <recommendedName>
        <fullName evidence="4">3-dehydroquinate dehydratase</fullName>
        <shortName evidence="4">3-dehydroquinase</shortName>
        <ecNumber evidence="4">4.2.1.10</ecNumber>
    </recommendedName>
    <alternativeName>
        <fullName evidence="4">Type I DHQase</fullName>
    </alternativeName>
    <alternativeName>
        <fullName evidence="4">Type I dehydroquinase</fullName>
        <shortName evidence="4">DHQ1</shortName>
    </alternativeName>
</protein>
<dbReference type="FunFam" id="3.20.20.70:FF:000047">
    <property type="entry name" value="3-dehydroquinate dehydratase"/>
    <property type="match status" value="1"/>
</dbReference>
<dbReference type="PROSITE" id="PS01028">
    <property type="entry name" value="DEHYDROQUINASE_I"/>
    <property type="match status" value="1"/>
</dbReference>
<feature type="active site" description="Proton donor/acceptor" evidence="4">
    <location>
        <position position="143"/>
    </location>
</feature>
<dbReference type="RefSeq" id="WP_012905623.1">
    <property type="nucleotide sequence ID" value="NZ_CAJTBI010000021.1"/>
</dbReference>
<feature type="binding site" evidence="4">
    <location>
        <position position="213"/>
    </location>
    <ligand>
        <name>3-dehydroquinate</name>
        <dbReference type="ChEBI" id="CHEBI:32364"/>
    </ligand>
</feature>
<gene>
    <name evidence="4 5" type="primary">aroD</name>
    <name evidence="5" type="ORF">E2R62_03270</name>
</gene>
<organism evidence="5">
    <name type="scientific">Citrobacter rodentium</name>
    <dbReference type="NCBI Taxonomy" id="67825"/>
    <lineage>
        <taxon>Bacteria</taxon>
        <taxon>Pseudomonadati</taxon>
        <taxon>Pseudomonadota</taxon>
        <taxon>Gammaproteobacteria</taxon>
        <taxon>Enterobacterales</taxon>
        <taxon>Enterobacteriaceae</taxon>
        <taxon>Citrobacter</taxon>
    </lineage>
</organism>
<dbReference type="PANTHER" id="PTHR43699:SF1">
    <property type="entry name" value="3-DEHYDROQUINATE DEHYDRATASE"/>
    <property type="match status" value="1"/>
</dbReference>
<dbReference type="UniPathway" id="UPA00053">
    <property type="reaction ID" value="UER00086"/>
</dbReference>
<dbReference type="AlphaFoldDB" id="A0A482PCF8"/>
<accession>A0A482PCF8</accession>
<evidence type="ECO:0000313" key="5">
    <source>
        <dbReference type="EMBL" id="QBY27955.1"/>
    </source>
</evidence>
<feature type="binding site" evidence="4">
    <location>
        <position position="21"/>
    </location>
    <ligand>
        <name>3-dehydroquinate</name>
        <dbReference type="ChEBI" id="CHEBI:32364"/>
    </ligand>
</feature>
<dbReference type="InterPro" id="IPR013785">
    <property type="entry name" value="Aldolase_TIM"/>
</dbReference>
<dbReference type="GO" id="GO:0046279">
    <property type="term" value="P:3,4-dihydroxybenzoate biosynthetic process"/>
    <property type="evidence" value="ECO:0007669"/>
    <property type="project" value="UniProtKB-ARBA"/>
</dbReference>
<dbReference type="GO" id="GO:0003855">
    <property type="term" value="F:3-dehydroquinate dehydratase activity"/>
    <property type="evidence" value="ECO:0007669"/>
    <property type="project" value="UniProtKB-UniRule"/>
</dbReference>
<dbReference type="Gene3D" id="3.20.20.70">
    <property type="entry name" value="Aldolase class I"/>
    <property type="match status" value="1"/>
</dbReference>
<keyword evidence="3 4" id="KW-0704">Schiff base</keyword>
<keyword evidence="4" id="KW-0057">Aromatic amino acid biosynthesis</keyword>
<feature type="binding site" evidence="4">
    <location>
        <position position="232"/>
    </location>
    <ligand>
        <name>3-dehydroquinate</name>
        <dbReference type="ChEBI" id="CHEBI:32364"/>
    </ligand>
</feature>
<evidence type="ECO:0000256" key="4">
    <source>
        <dbReference type="HAMAP-Rule" id="MF_00214"/>
    </source>
</evidence>
<dbReference type="NCBIfam" id="TIGR01093">
    <property type="entry name" value="aroD"/>
    <property type="match status" value="1"/>
</dbReference>
<name>A0A482PCF8_CITRO</name>
<evidence type="ECO:0000256" key="3">
    <source>
        <dbReference type="ARBA" id="ARBA00023270"/>
    </source>
</evidence>
<comment type="similarity">
    <text evidence="4">Belongs to the type-I 3-dehydroquinase family.</text>
</comment>
<dbReference type="SUPFAM" id="SSF51569">
    <property type="entry name" value="Aldolase"/>
    <property type="match status" value="1"/>
</dbReference>